<dbReference type="SUPFAM" id="SSF46785">
    <property type="entry name" value="Winged helix' DNA-binding domain"/>
    <property type="match status" value="1"/>
</dbReference>
<dbReference type="Pfam" id="PF00027">
    <property type="entry name" value="cNMP_binding"/>
    <property type="match status" value="1"/>
</dbReference>
<dbReference type="PROSITE" id="PS50042">
    <property type="entry name" value="CNMP_BINDING_3"/>
    <property type="match status" value="1"/>
</dbReference>
<evidence type="ECO:0000256" key="2">
    <source>
        <dbReference type="ARBA" id="ARBA00023125"/>
    </source>
</evidence>
<dbReference type="InterPro" id="IPR012318">
    <property type="entry name" value="HTH_CRP"/>
</dbReference>
<dbReference type="InterPro" id="IPR014710">
    <property type="entry name" value="RmlC-like_jellyroll"/>
</dbReference>
<name>A0ABS1T928_9CLOT</name>
<dbReference type="PANTHER" id="PTHR24567">
    <property type="entry name" value="CRP FAMILY TRANSCRIPTIONAL REGULATORY PROTEIN"/>
    <property type="match status" value="1"/>
</dbReference>
<comment type="caution">
    <text evidence="6">The sequence shown here is derived from an EMBL/GenBank/DDBJ whole genome shotgun (WGS) entry which is preliminary data.</text>
</comment>
<dbReference type="RefSeq" id="WP_202748440.1">
    <property type="nucleotide sequence ID" value="NZ_JAESWC010000002.1"/>
</dbReference>
<dbReference type="InterPro" id="IPR050397">
    <property type="entry name" value="Env_Response_Regulators"/>
</dbReference>
<dbReference type="Proteomes" id="UP000632377">
    <property type="component" value="Unassembled WGS sequence"/>
</dbReference>
<accession>A0ABS1T928</accession>
<organism evidence="6 7">
    <name type="scientific">Clostridium rhizosphaerae</name>
    <dbReference type="NCBI Taxonomy" id="2803861"/>
    <lineage>
        <taxon>Bacteria</taxon>
        <taxon>Bacillati</taxon>
        <taxon>Bacillota</taxon>
        <taxon>Clostridia</taxon>
        <taxon>Eubacteriales</taxon>
        <taxon>Clostridiaceae</taxon>
        <taxon>Clostridium</taxon>
    </lineage>
</organism>
<dbReference type="Gene3D" id="2.60.120.10">
    <property type="entry name" value="Jelly Rolls"/>
    <property type="match status" value="1"/>
</dbReference>
<evidence type="ECO:0000259" key="4">
    <source>
        <dbReference type="PROSITE" id="PS50042"/>
    </source>
</evidence>
<keyword evidence="2" id="KW-0238">DNA-binding</keyword>
<keyword evidence="1" id="KW-0805">Transcription regulation</keyword>
<dbReference type="EMBL" id="JAESWC010000002">
    <property type="protein sequence ID" value="MBL4935851.1"/>
    <property type="molecule type" value="Genomic_DNA"/>
</dbReference>
<dbReference type="SMART" id="SM00100">
    <property type="entry name" value="cNMP"/>
    <property type="match status" value="1"/>
</dbReference>
<feature type="domain" description="Cyclic nucleotide-binding" evidence="4">
    <location>
        <begin position="15"/>
        <end position="120"/>
    </location>
</feature>
<proteinExistence type="predicted"/>
<evidence type="ECO:0000313" key="7">
    <source>
        <dbReference type="Proteomes" id="UP000632377"/>
    </source>
</evidence>
<dbReference type="InterPro" id="IPR018490">
    <property type="entry name" value="cNMP-bd_dom_sf"/>
</dbReference>
<dbReference type="Pfam" id="PF13545">
    <property type="entry name" value="HTH_Crp_2"/>
    <property type="match status" value="1"/>
</dbReference>
<feature type="domain" description="HTH crp-type" evidence="5">
    <location>
        <begin position="152"/>
        <end position="219"/>
    </location>
</feature>
<dbReference type="SUPFAM" id="SSF51206">
    <property type="entry name" value="cAMP-binding domain-like"/>
    <property type="match status" value="1"/>
</dbReference>
<keyword evidence="7" id="KW-1185">Reference proteome</keyword>
<evidence type="ECO:0000256" key="3">
    <source>
        <dbReference type="ARBA" id="ARBA00023163"/>
    </source>
</evidence>
<protein>
    <submittedName>
        <fullName evidence="6">Crp/Fnr family transcriptional regulator</fullName>
    </submittedName>
</protein>
<dbReference type="PROSITE" id="PS51063">
    <property type="entry name" value="HTH_CRP_2"/>
    <property type="match status" value="1"/>
</dbReference>
<reference evidence="6 7" key="1">
    <citation type="submission" date="2021-01" db="EMBL/GenBank/DDBJ databases">
        <title>Genome public.</title>
        <authorList>
            <person name="Liu C."/>
            <person name="Sun Q."/>
        </authorList>
    </citation>
    <scope>NUCLEOTIDE SEQUENCE [LARGE SCALE GENOMIC DNA]</scope>
    <source>
        <strain evidence="6 7">YIM B02515</strain>
    </source>
</reference>
<dbReference type="InterPro" id="IPR000595">
    <property type="entry name" value="cNMP-bd_dom"/>
</dbReference>
<dbReference type="InterPro" id="IPR036390">
    <property type="entry name" value="WH_DNA-bd_sf"/>
</dbReference>
<gene>
    <name evidence="6" type="ORF">JK636_08770</name>
</gene>
<evidence type="ECO:0000259" key="5">
    <source>
        <dbReference type="PROSITE" id="PS51063"/>
    </source>
</evidence>
<dbReference type="PANTHER" id="PTHR24567:SF58">
    <property type="entry name" value="CYCLIC AMP-BINDING REGULATORY PROTEIN"/>
    <property type="match status" value="1"/>
</dbReference>
<sequence>MSIVNYLSIITNTNLFKSFSQEALISLFSRIPYKIEKYSKGDLILAEDDTCSTLNLILEGTLEVQKMDASGKVLSIAEFTKGDIFGEMLIFADKNTSPINVLAKSKVAVLHIQKDAVLSLCQSNKGFLLEYLRIISNKALILNLKLKEVTLKTIRQKICEYLFAQHKEQNSLKIKLNMTKKDWADKIGVQRPSLSRELIKLKEEGIIEYDKDIIIKDLDSLKELI</sequence>
<evidence type="ECO:0000256" key="1">
    <source>
        <dbReference type="ARBA" id="ARBA00023015"/>
    </source>
</evidence>
<keyword evidence="3" id="KW-0804">Transcription</keyword>
<evidence type="ECO:0000313" key="6">
    <source>
        <dbReference type="EMBL" id="MBL4935851.1"/>
    </source>
</evidence>
<dbReference type="CDD" id="cd00038">
    <property type="entry name" value="CAP_ED"/>
    <property type="match status" value="1"/>
</dbReference>